<feature type="domain" description="EF-1-gamma C-terminal" evidence="6">
    <location>
        <begin position="256"/>
        <end position="417"/>
    </location>
</feature>
<dbReference type="PROSITE" id="PS50040">
    <property type="entry name" value="EF1G_C"/>
    <property type="match status" value="1"/>
</dbReference>
<keyword evidence="3 4" id="KW-0648">Protein biosynthesis</keyword>
<dbReference type="InterPro" id="IPR010987">
    <property type="entry name" value="Glutathione-S-Trfase_C-like"/>
</dbReference>
<dbReference type="InterPro" id="IPR036282">
    <property type="entry name" value="Glutathione-S-Trfase_C_sf"/>
</dbReference>
<dbReference type="SUPFAM" id="SSF47616">
    <property type="entry name" value="GST C-terminal domain-like"/>
    <property type="match status" value="1"/>
</dbReference>
<organism evidence="9 10">
    <name type="scientific">Kluyveromyces marxianus (strain DMKU3-1042 / BCC 29191 / NBRC 104275)</name>
    <name type="common">Yeast</name>
    <name type="synonym">Candida kefyr</name>
    <dbReference type="NCBI Taxonomy" id="1003335"/>
    <lineage>
        <taxon>Eukaryota</taxon>
        <taxon>Fungi</taxon>
        <taxon>Dikarya</taxon>
        <taxon>Ascomycota</taxon>
        <taxon>Saccharomycotina</taxon>
        <taxon>Saccharomycetes</taxon>
        <taxon>Saccharomycetales</taxon>
        <taxon>Saccharomycetaceae</taxon>
        <taxon>Kluyveromyces</taxon>
    </lineage>
</organism>
<dbReference type="FunFam" id="3.30.70.1010:FF:000001">
    <property type="entry name" value="Elongation factor 1-gamma 1"/>
    <property type="match status" value="1"/>
</dbReference>
<evidence type="ECO:0000256" key="4">
    <source>
        <dbReference type="PROSITE-ProRule" id="PRU00519"/>
    </source>
</evidence>
<dbReference type="InterPro" id="IPR004046">
    <property type="entry name" value="GST_C"/>
</dbReference>
<dbReference type="Gene3D" id="3.30.70.1010">
    <property type="entry name" value="Translation elongation factor EF1B, gamma chain, conserved domain"/>
    <property type="match status" value="1"/>
</dbReference>
<reference evidence="9 10" key="1">
    <citation type="journal article" date="2015" name="Biotechnol. Biofuels">
        <title>Genetic basis of the highly efficient yeast Kluyveromyces marxianus: complete genome sequence and transcriptome analyses.</title>
        <authorList>
            <person name="Lertwattanasakul N."/>
            <person name="Kosaka T."/>
            <person name="Hosoyama A."/>
            <person name="Suzuki Y."/>
            <person name="Rodrussamee N."/>
            <person name="Matsutani M."/>
            <person name="Murata M."/>
            <person name="Fujimoto N."/>
            <person name="Suprayogi"/>
            <person name="Tsuchikane K."/>
            <person name="Limtong S."/>
            <person name="Fujita N."/>
            <person name="Yamada M."/>
        </authorList>
    </citation>
    <scope>NUCLEOTIDE SEQUENCE [LARGE SCALE GENOMIC DNA]</scope>
    <source>
        <strain evidence="10">DMKU3-1042 / BCC 29191 / NBRC 104275</strain>
    </source>
</reference>
<evidence type="ECO:0000256" key="1">
    <source>
        <dbReference type="ARBA" id="ARBA00004815"/>
    </source>
</evidence>
<feature type="domain" description="GST C-terminal" evidence="8">
    <location>
        <begin position="89"/>
        <end position="220"/>
    </location>
</feature>
<dbReference type="CDD" id="cd03044">
    <property type="entry name" value="GST_N_EF1Bgamma"/>
    <property type="match status" value="1"/>
</dbReference>
<dbReference type="Proteomes" id="UP000065495">
    <property type="component" value="Chromosome 6"/>
</dbReference>
<sequence length="417" mass="47163">MAQNTLYVLPPSPRSVLILALAKYLKIDVDVVDITKSKDEKFTKAFPLGKAPAFIGENGFKLHEVIAIAYYFVNLSEDEEFKAALLGKNAKEEAEILKWVSLSNSDFPTSLFGAIMPITGRVPYNKKVVDTNLEKLASISAVYEARLKNYTYLVDERITLADLFAAGVFTAGFATLMDAKWRADHPAIVRWFKTVAASPIVAEYFSKTEFVEEAIKYTPPKKEKKEQPKKEQPKKEAKPAAAADADAAPAEQPKKPKHPLELLGKSTFSLDEWKRTYSNEDTRPVALPWFWEHYNPEEYSIYRVDYKYNDELTLTFMSNNLVGGFFNRLSASVKYMFGCLVVYGENNNNGIVGAVMVRGQDYAPAFDVAPDWESYSYTKLDPTKEEDKEFINNMWAWDKPVVVNGENKEIVDGKVLK</sequence>
<evidence type="ECO:0000256" key="3">
    <source>
        <dbReference type="ARBA" id="ARBA00022917"/>
    </source>
</evidence>
<feature type="domain" description="GST N-terminal" evidence="7">
    <location>
        <begin position="2"/>
        <end position="80"/>
    </location>
</feature>
<comment type="pathway">
    <text evidence="1">Protein biosynthesis; polypeptide chain elongation.</text>
</comment>
<dbReference type="Gene3D" id="3.40.30.10">
    <property type="entry name" value="Glutaredoxin"/>
    <property type="match status" value="1"/>
</dbReference>
<dbReference type="AlphaFoldDB" id="W0TH78"/>
<dbReference type="PROSITE" id="PS50405">
    <property type="entry name" value="GST_CTER"/>
    <property type="match status" value="1"/>
</dbReference>
<name>W0TH78_KLUMD</name>
<dbReference type="SMART" id="SM01183">
    <property type="entry name" value="EF1G"/>
    <property type="match status" value="1"/>
</dbReference>
<feature type="region of interest" description="Disordered" evidence="5">
    <location>
        <begin position="219"/>
        <end position="260"/>
    </location>
</feature>
<evidence type="ECO:0000259" key="6">
    <source>
        <dbReference type="PROSITE" id="PS50040"/>
    </source>
</evidence>
<dbReference type="SFLD" id="SFLDS00019">
    <property type="entry name" value="Glutathione_Transferase_(cytos"/>
    <property type="match status" value="1"/>
</dbReference>
<gene>
    <name evidence="9" type="primary">TEF4</name>
    <name evidence="9" type="ORF">KLMA_60173</name>
</gene>
<dbReference type="InterPro" id="IPR040079">
    <property type="entry name" value="Glutathione_S-Trfase"/>
</dbReference>
<evidence type="ECO:0000256" key="5">
    <source>
        <dbReference type="SAM" id="MobiDB-lite"/>
    </source>
</evidence>
<dbReference type="Pfam" id="PF00043">
    <property type="entry name" value="GST_C"/>
    <property type="match status" value="1"/>
</dbReference>
<dbReference type="PROSITE" id="PS50404">
    <property type="entry name" value="GST_NTER"/>
    <property type="match status" value="1"/>
</dbReference>
<dbReference type="KEGG" id="kmx:KLMA_60173"/>
<dbReference type="GeneID" id="34717400"/>
<dbReference type="InterPro" id="IPR001662">
    <property type="entry name" value="EF1B_G_C"/>
</dbReference>
<dbReference type="RefSeq" id="XP_022677257.1">
    <property type="nucleotide sequence ID" value="XM_022820834.1"/>
</dbReference>
<dbReference type="OrthoDB" id="249703at2759"/>
<dbReference type="FunFam" id="3.40.30.10:FF:000142">
    <property type="entry name" value="Elongation factor 1 gamma"/>
    <property type="match status" value="1"/>
</dbReference>
<dbReference type="Pfam" id="PF00647">
    <property type="entry name" value="EF1G"/>
    <property type="match status" value="1"/>
</dbReference>
<dbReference type="SUPFAM" id="SSF52833">
    <property type="entry name" value="Thioredoxin-like"/>
    <property type="match status" value="1"/>
</dbReference>
<evidence type="ECO:0000256" key="2">
    <source>
        <dbReference type="ARBA" id="ARBA00022768"/>
    </source>
</evidence>
<dbReference type="InterPro" id="IPR004045">
    <property type="entry name" value="Glutathione_S-Trfase_N"/>
</dbReference>
<feature type="compositionally biased region" description="Low complexity" evidence="5">
    <location>
        <begin position="239"/>
        <end position="251"/>
    </location>
</feature>
<dbReference type="VEuPathDB" id="FungiDB:KLMA_60173"/>
<evidence type="ECO:0000313" key="10">
    <source>
        <dbReference type="Proteomes" id="UP000065495"/>
    </source>
</evidence>
<dbReference type="InterPro" id="IPR036433">
    <property type="entry name" value="EF1B_G_C_sf"/>
</dbReference>
<evidence type="ECO:0000259" key="7">
    <source>
        <dbReference type="PROSITE" id="PS50404"/>
    </source>
</evidence>
<protein>
    <submittedName>
        <fullName evidence="9">Eukaryotic elongation factor 1Bgamma</fullName>
    </submittedName>
</protein>
<dbReference type="Pfam" id="PF02798">
    <property type="entry name" value="GST_N"/>
    <property type="match status" value="1"/>
</dbReference>
<dbReference type="InterPro" id="IPR050802">
    <property type="entry name" value="EF-GSTs"/>
</dbReference>
<evidence type="ECO:0000259" key="8">
    <source>
        <dbReference type="PROSITE" id="PS50405"/>
    </source>
</evidence>
<dbReference type="CDD" id="cd03181">
    <property type="entry name" value="GST_C_EF1Bgamma_like"/>
    <property type="match status" value="1"/>
</dbReference>
<keyword evidence="2 4" id="KW-0251">Elongation factor</keyword>
<accession>W0TH78</accession>
<dbReference type="GO" id="GO:0003746">
    <property type="term" value="F:translation elongation factor activity"/>
    <property type="evidence" value="ECO:0007669"/>
    <property type="project" value="UniProtKB-UniRule"/>
</dbReference>
<dbReference type="GO" id="GO:0005737">
    <property type="term" value="C:cytoplasm"/>
    <property type="evidence" value="ECO:0007669"/>
    <property type="project" value="TreeGrafter"/>
</dbReference>
<dbReference type="SUPFAM" id="SSF89942">
    <property type="entry name" value="eEF1-gamma domain"/>
    <property type="match status" value="1"/>
</dbReference>
<evidence type="ECO:0000313" key="9">
    <source>
        <dbReference type="EMBL" id="BAO41464.1"/>
    </source>
</evidence>
<dbReference type="GO" id="GO:0005085">
    <property type="term" value="F:guanyl-nucleotide exchange factor activity"/>
    <property type="evidence" value="ECO:0007669"/>
    <property type="project" value="UniProtKB-ARBA"/>
</dbReference>
<dbReference type="PANTHER" id="PTHR43986">
    <property type="entry name" value="ELONGATION FACTOR 1-GAMMA"/>
    <property type="match status" value="1"/>
</dbReference>
<dbReference type="FunFam" id="1.20.1050.10:FF:000006">
    <property type="entry name" value="Elongation factor 1 gamma"/>
    <property type="match status" value="1"/>
</dbReference>
<dbReference type="EMBL" id="AP012218">
    <property type="protein sequence ID" value="BAO41464.1"/>
    <property type="molecule type" value="Genomic_DNA"/>
</dbReference>
<dbReference type="InterPro" id="IPR036249">
    <property type="entry name" value="Thioredoxin-like_sf"/>
</dbReference>
<proteinExistence type="predicted"/>
<dbReference type="PANTHER" id="PTHR43986:SF1">
    <property type="entry name" value="ELONGATION FACTOR 1-GAMMA"/>
    <property type="match status" value="1"/>
</dbReference>
<dbReference type="Gene3D" id="1.20.1050.10">
    <property type="match status" value="1"/>
</dbReference>
<dbReference type="GO" id="GO:0005634">
    <property type="term" value="C:nucleus"/>
    <property type="evidence" value="ECO:0007669"/>
    <property type="project" value="TreeGrafter"/>
</dbReference>
<feature type="compositionally biased region" description="Basic and acidic residues" evidence="5">
    <location>
        <begin position="219"/>
        <end position="238"/>
    </location>
</feature>